<evidence type="ECO:0000313" key="1">
    <source>
        <dbReference type="EMBL" id="AAY64100.1"/>
    </source>
</evidence>
<dbReference type="AlphaFoldDB" id="A2RL06"/>
<proteinExistence type="predicted"/>
<dbReference type="HOGENOM" id="CLU_2717329_0_0_9"/>
<dbReference type="EMBL" id="DQ011112">
    <property type="protein sequence ID" value="AAY64100.1"/>
    <property type="molecule type" value="Genomic_DNA"/>
</dbReference>
<organism evidence="2 3">
    <name type="scientific">Lactococcus lactis subsp. cremoris (strain MG1363)</name>
    <dbReference type="NCBI Taxonomy" id="416870"/>
    <lineage>
        <taxon>Bacteria</taxon>
        <taxon>Bacillati</taxon>
        <taxon>Bacillota</taxon>
        <taxon>Bacilli</taxon>
        <taxon>Lactobacillales</taxon>
        <taxon>Streptococcaceae</taxon>
        <taxon>Lactococcus</taxon>
        <taxon>Lactococcus cremoris subsp. cremoris</taxon>
    </lineage>
</organism>
<evidence type="ECO:0000313" key="2">
    <source>
        <dbReference type="EMBL" id="CAL97972.1"/>
    </source>
</evidence>
<reference evidence="1" key="1">
    <citation type="journal article" date="1995" name="Int. Dairy J.">
        <title>Characterization and exploitation of conjugation in Lactococcus lactis.</title>
        <authorList>
            <person name="Gasson M."/>
            <person name="Godon J.-J."/>
            <person name="Chris P."/>
            <person name="Eaton T."/>
            <person name="Jury K."/>
            <person name="Shearman C."/>
        </authorList>
    </citation>
    <scope>NUCLEOTIDE SEQUENCE</scope>
    <source>
        <strain evidence="1">MG1363</strain>
        <plasmid evidence="1">pFI430</plasmid>
    </source>
</reference>
<reference evidence="2 3" key="3">
    <citation type="journal article" date="2007" name="J. Bacteriol.">
        <title>The complete genome sequence of the lactic acid bacterial paradigm Lactococcus lactis subsp. cremoris MG1363.</title>
        <authorList>
            <person name="Wegmann U."/>
            <person name="O'Connell-Motherway M."/>
            <person name="Zomer A."/>
            <person name="Buist G."/>
            <person name="Shearman C."/>
            <person name="Canchaya C."/>
            <person name="Ventura M."/>
            <person name="Goesmann A."/>
            <person name="Gasson M.J."/>
            <person name="Kuipers O.P."/>
            <person name="van Sinderen D."/>
            <person name="Kok J."/>
        </authorList>
    </citation>
    <scope>NUCLEOTIDE SEQUENCE [LARGE SCALE GENOMIC DNA]</scope>
    <source>
        <strain evidence="2 3">MG1363</strain>
    </source>
</reference>
<reference evidence="1" key="2">
    <citation type="submission" date="2005-04" db="EMBL/GenBank/DDBJ databases">
        <title>The complete DNA sequence of the lactococcal sexfactor.</title>
        <authorList>
            <person name="Shearman C."/>
            <person name="Wegmann U."/>
            <person name="Godon J.-J."/>
            <person name="Jury K."/>
            <person name="Pillidge C."/>
            <person name="Gasson M."/>
        </authorList>
    </citation>
    <scope>NUCLEOTIDE SEQUENCE</scope>
    <source>
        <strain evidence="1">MG1363</strain>
        <plasmid evidence="1">pFI430</plasmid>
    </source>
</reference>
<accession>A2RL06</accession>
<name>A2RL06_LACLM</name>
<dbReference type="Proteomes" id="UP000000364">
    <property type="component" value="Chromosome"/>
</dbReference>
<dbReference type="RefSeq" id="WP_011835249.1">
    <property type="nucleotide sequence ID" value="NC_009004.1"/>
</dbReference>
<dbReference type="KEGG" id="llm:llmg_1385"/>
<geneLocation type="plasmid" evidence="1">
    <name>pFI430</name>
</geneLocation>
<protein>
    <submittedName>
        <fullName evidence="1">ORF23</fullName>
    </submittedName>
</protein>
<accession>D8KWL6</accession>
<dbReference type="EMBL" id="AM406671">
    <property type="protein sequence ID" value="CAL97972.1"/>
    <property type="molecule type" value="Genomic_DNA"/>
</dbReference>
<gene>
    <name evidence="2" type="ordered locus">llmg_1385</name>
</gene>
<dbReference type="STRING" id="416870.llmg_1385"/>
<evidence type="ECO:0000313" key="3">
    <source>
        <dbReference type="Proteomes" id="UP000000364"/>
    </source>
</evidence>
<keyword evidence="1" id="KW-0614">Plasmid</keyword>
<sequence length="72" mass="8790">MIGIINKLRIRKNREAVIQQINWIHEELNSACECNDIAELKKKLHVLDSRLYLLFPNMQPKESWQRWNKRKF</sequence>